<evidence type="ECO:0008006" key="5">
    <source>
        <dbReference type="Google" id="ProtNLM"/>
    </source>
</evidence>
<organism evidence="3 4">
    <name type="scientific">Taibaiella chishuiensis</name>
    <dbReference type="NCBI Taxonomy" id="1434707"/>
    <lineage>
        <taxon>Bacteria</taxon>
        <taxon>Pseudomonadati</taxon>
        <taxon>Bacteroidota</taxon>
        <taxon>Chitinophagia</taxon>
        <taxon>Chitinophagales</taxon>
        <taxon>Chitinophagaceae</taxon>
        <taxon>Taibaiella</taxon>
    </lineage>
</organism>
<name>A0A2P8D5Q6_9BACT</name>
<evidence type="ECO:0000313" key="4">
    <source>
        <dbReference type="Proteomes" id="UP000240572"/>
    </source>
</evidence>
<evidence type="ECO:0000313" key="3">
    <source>
        <dbReference type="EMBL" id="PSK92550.1"/>
    </source>
</evidence>
<sequence length="443" mass="48633">MCAKTKTQFLLLATLLLTGLSASAQSMSDDSGPKANKANSPYSRYGMGDMSDTRHASLRSMGGIGSAYTDYFSVNSFNPASYSFLKVTTLDFAFEGRSKSIYMDGVSTNSGTATISYVNVGIPMGKHAGMSFGISPVSNTYYNSNDTLSGVNGIGKAIVNYNGSGSMQYAYLGLSGKYKGFSLGFNAGYMFGNVRNTSTFSNNDTTHSRNSEFSKYNGIGGLYWKGGIMYRAQLPKEKYLSIGATLTLSQKLNIDRDVYNVAYNYVTNSSGVTELLSDTITGSGTGFKGKMQLPAEYSFGIHYGKDFNWSVGADFIYTDWSKFSNFGNRDRIAQNAYRMSVGGEITPNSSAVKNYFSTVTYRLGAYYGKDNLQFDNTNITYVGGTVGATFPLKRNYNQFGRVNTALDIGQRGTIQNNLAREFYVKFTLGFSLNDIWFQKRKYD</sequence>
<gene>
    <name evidence="3" type="ORF">B0I18_103127</name>
</gene>
<evidence type="ECO:0000256" key="2">
    <source>
        <dbReference type="SAM" id="SignalP"/>
    </source>
</evidence>
<dbReference type="Gene3D" id="2.40.160.60">
    <property type="entry name" value="Outer membrane protein transport protein (OMPP1/FadL/TodX)"/>
    <property type="match status" value="1"/>
</dbReference>
<protein>
    <recommendedName>
        <fullName evidence="5">Long-subunit fatty acid transport protein</fullName>
    </recommendedName>
</protein>
<dbReference type="AlphaFoldDB" id="A0A2P8D5Q6"/>
<keyword evidence="2" id="KW-0732">Signal</keyword>
<accession>A0A2P8D5Q6</accession>
<dbReference type="Proteomes" id="UP000240572">
    <property type="component" value="Unassembled WGS sequence"/>
</dbReference>
<comment type="caution">
    <text evidence="3">The sequence shown here is derived from an EMBL/GenBank/DDBJ whole genome shotgun (WGS) entry which is preliminary data.</text>
</comment>
<dbReference type="RefSeq" id="WP_106522738.1">
    <property type="nucleotide sequence ID" value="NZ_PYGD01000003.1"/>
</dbReference>
<feature type="chain" id="PRO_5015200732" description="Long-subunit fatty acid transport protein" evidence="2">
    <location>
        <begin position="25"/>
        <end position="443"/>
    </location>
</feature>
<feature type="signal peptide" evidence="2">
    <location>
        <begin position="1"/>
        <end position="24"/>
    </location>
</feature>
<proteinExistence type="predicted"/>
<dbReference type="EMBL" id="PYGD01000003">
    <property type="protein sequence ID" value="PSK92550.1"/>
    <property type="molecule type" value="Genomic_DNA"/>
</dbReference>
<dbReference type="OrthoDB" id="1491239at2"/>
<evidence type="ECO:0000256" key="1">
    <source>
        <dbReference type="SAM" id="MobiDB-lite"/>
    </source>
</evidence>
<reference evidence="3 4" key="1">
    <citation type="submission" date="2018-03" db="EMBL/GenBank/DDBJ databases">
        <title>Genomic Encyclopedia of Type Strains, Phase III (KMG-III): the genomes of soil and plant-associated and newly described type strains.</title>
        <authorList>
            <person name="Whitman W."/>
        </authorList>
    </citation>
    <scope>NUCLEOTIDE SEQUENCE [LARGE SCALE GENOMIC DNA]</scope>
    <source>
        <strain evidence="3 4">CGMCC 1.12700</strain>
    </source>
</reference>
<keyword evidence="4" id="KW-1185">Reference proteome</keyword>
<dbReference type="SUPFAM" id="SSF56935">
    <property type="entry name" value="Porins"/>
    <property type="match status" value="1"/>
</dbReference>
<feature type="region of interest" description="Disordered" evidence="1">
    <location>
        <begin position="25"/>
        <end position="47"/>
    </location>
</feature>